<evidence type="ECO:0000259" key="5">
    <source>
        <dbReference type="Pfam" id="PF00370"/>
    </source>
</evidence>
<dbReference type="SUPFAM" id="SSF53067">
    <property type="entry name" value="Actin-like ATPase domain"/>
    <property type="match status" value="2"/>
</dbReference>
<keyword evidence="8" id="KW-1185">Reference proteome</keyword>
<dbReference type="GO" id="GO:0042732">
    <property type="term" value="P:D-xylose metabolic process"/>
    <property type="evidence" value="ECO:0007669"/>
    <property type="project" value="UniProtKB-UniRule"/>
</dbReference>
<evidence type="ECO:0000256" key="3">
    <source>
        <dbReference type="ARBA" id="ARBA00022777"/>
    </source>
</evidence>
<comment type="catalytic activity">
    <reaction evidence="4">
        <text>D-xylulose + ATP = D-xylulose 5-phosphate + ADP + H(+)</text>
        <dbReference type="Rhea" id="RHEA:10964"/>
        <dbReference type="ChEBI" id="CHEBI:15378"/>
        <dbReference type="ChEBI" id="CHEBI:17140"/>
        <dbReference type="ChEBI" id="CHEBI:30616"/>
        <dbReference type="ChEBI" id="CHEBI:57737"/>
        <dbReference type="ChEBI" id="CHEBI:456216"/>
        <dbReference type="EC" id="2.7.1.17"/>
    </reaction>
</comment>
<dbReference type="PANTHER" id="PTHR10196">
    <property type="entry name" value="SUGAR KINASE"/>
    <property type="match status" value="1"/>
</dbReference>
<dbReference type="EMBL" id="KE346370">
    <property type="protein sequence ID" value="KJE96084.1"/>
    <property type="molecule type" value="Genomic_DNA"/>
</dbReference>
<dbReference type="Proteomes" id="UP000008743">
    <property type="component" value="Unassembled WGS sequence"/>
</dbReference>
<dbReference type="PANTHER" id="PTHR10196:SF57">
    <property type="entry name" value="XYLULOSE KINASE"/>
    <property type="match status" value="1"/>
</dbReference>
<organism evidence="7 8">
    <name type="scientific">Capsaspora owczarzaki (strain ATCC 30864)</name>
    <dbReference type="NCBI Taxonomy" id="595528"/>
    <lineage>
        <taxon>Eukaryota</taxon>
        <taxon>Filasterea</taxon>
        <taxon>Capsaspora</taxon>
    </lineage>
</organism>
<dbReference type="InParanoid" id="A0A0D2X4H8"/>
<keyword evidence="4" id="KW-0119">Carbohydrate metabolism</keyword>
<evidence type="ECO:0000259" key="6">
    <source>
        <dbReference type="Pfam" id="PF02782"/>
    </source>
</evidence>
<dbReference type="GO" id="GO:0005524">
    <property type="term" value="F:ATP binding"/>
    <property type="evidence" value="ECO:0007669"/>
    <property type="project" value="UniProtKB-KW"/>
</dbReference>
<dbReference type="OrthoDB" id="1728974at2759"/>
<accession>A0A0D2X4H8</accession>
<evidence type="ECO:0000256" key="2">
    <source>
        <dbReference type="ARBA" id="ARBA00022679"/>
    </source>
</evidence>
<dbReference type="InterPro" id="IPR018485">
    <property type="entry name" value="FGGY_C"/>
</dbReference>
<dbReference type="GO" id="GO:0004856">
    <property type="term" value="F:D-xylulokinase activity"/>
    <property type="evidence" value="ECO:0007669"/>
    <property type="project" value="UniProtKB-UniRule"/>
</dbReference>
<dbReference type="PIRSF" id="PIRSF000538">
    <property type="entry name" value="GlpK"/>
    <property type="match status" value="1"/>
</dbReference>
<protein>
    <recommendedName>
        <fullName evidence="4">Xylulose kinase</fullName>
        <ecNumber evidence="4">2.7.1.17</ecNumber>
    </recommendedName>
</protein>
<evidence type="ECO:0000256" key="1">
    <source>
        <dbReference type="ARBA" id="ARBA00009156"/>
    </source>
</evidence>
<keyword evidence="2 4" id="KW-0808">Transferase</keyword>
<dbReference type="eggNOG" id="KOG2531">
    <property type="taxonomic scope" value="Eukaryota"/>
</dbReference>
<keyword evidence="4" id="KW-0859">Xylose metabolism</keyword>
<dbReference type="FunFam" id="3.30.420.40:FF:000118">
    <property type="entry name" value="Xylulose kinase 2"/>
    <property type="match status" value="1"/>
</dbReference>
<dbReference type="InterPro" id="IPR018484">
    <property type="entry name" value="FGGY_N"/>
</dbReference>
<name>A0A0D2X4H8_CAPO3</name>
<evidence type="ECO:0000313" key="8">
    <source>
        <dbReference type="Proteomes" id="UP000008743"/>
    </source>
</evidence>
<dbReference type="CDD" id="cd07776">
    <property type="entry name" value="ASKHA_NBD_FGGY_SpXK-like"/>
    <property type="match status" value="1"/>
</dbReference>
<feature type="domain" description="Carbohydrate kinase FGGY N-terminal" evidence="5">
    <location>
        <begin position="142"/>
        <end position="293"/>
    </location>
</feature>
<keyword evidence="4" id="KW-0547">Nucleotide-binding</keyword>
<dbReference type="GO" id="GO:0005829">
    <property type="term" value="C:cytosol"/>
    <property type="evidence" value="ECO:0007669"/>
    <property type="project" value="TreeGrafter"/>
</dbReference>
<dbReference type="EC" id="2.7.1.17" evidence="4"/>
<dbReference type="Gene3D" id="3.30.420.40">
    <property type="match status" value="2"/>
</dbReference>
<sequence length="560" mass="60157">MTLSASSTQPLFLGIDLSTQQLKAIAVDADLTVTHEFAIPFDAHFAAEFKIKDGVQVSATEADVVTVPTLMWVAALDALLASMRSQAFPFHRVKCISGTGQQHGSVYWAKGAESTLAGLESSSNRELRDILSQSFAVQDSPIWMDSSTAAECAVLEQAVGGPEKLAAISGSRAYERFTGAQIAKLQRTKPDQMAACERISLVSSFVASLLIGGYAPIDESDGSGMNLLNLQTRNWEARLLQATQVSDLSVKLGAPVPSDTLVGTISRYFVSRYGFAEDCVVGAFTGDNPASLAGMRIGEGDMTVSLGTSDTLFLWLKDTQSLQQERTTLDGHVFCNPVDTQSYMALLCYKNGSLARERVRDRALHLNSEQTQTQKWAAFDAALASTPVGNNGIVAAYFDQTEITPSARGELRLGADGNEVAALSPEQEIRSLIEGQFLAKRLHAERLGYNTSSARRILATGGASNNGAILQILANVFGARVYRLEQANSAALGCAFRAVHSWRKHGSLHDARSFEQATAQAEPPKLVAVPDPAATAVYNQLLQAYANVESLLVARTKRDA</sequence>
<comment type="similarity">
    <text evidence="1 4">Belongs to the FGGY kinase family.</text>
</comment>
<evidence type="ECO:0000313" key="7">
    <source>
        <dbReference type="EMBL" id="KJE96084.1"/>
    </source>
</evidence>
<keyword evidence="3 4" id="KW-0418">Kinase</keyword>
<proteinExistence type="inferred from homology"/>
<dbReference type="Pfam" id="PF02782">
    <property type="entry name" value="FGGY_C"/>
    <property type="match status" value="1"/>
</dbReference>
<dbReference type="InterPro" id="IPR042024">
    <property type="entry name" value="D-XK_euk"/>
</dbReference>
<dbReference type="Pfam" id="PF00370">
    <property type="entry name" value="FGGY_N"/>
    <property type="match status" value="1"/>
</dbReference>
<dbReference type="AlphaFoldDB" id="A0A0D2X4H8"/>
<keyword evidence="4" id="KW-0067">ATP-binding</keyword>
<dbReference type="FunCoup" id="A0A0D2X4H8">
    <property type="interactions" value="260"/>
</dbReference>
<dbReference type="RefSeq" id="XP_004345205.2">
    <property type="nucleotide sequence ID" value="XM_004345155.2"/>
</dbReference>
<reference evidence="8" key="1">
    <citation type="submission" date="2011-02" db="EMBL/GenBank/DDBJ databases">
        <title>The Genome Sequence of Capsaspora owczarzaki ATCC 30864.</title>
        <authorList>
            <person name="Russ C."/>
            <person name="Cuomo C."/>
            <person name="Burger G."/>
            <person name="Gray M.W."/>
            <person name="Holland P.W.H."/>
            <person name="King N."/>
            <person name="Lang F.B.F."/>
            <person name="Roger A.J."/>
            <person name="Ruiz-Trillo I."/>
            <person name="Young S.K."/>
            <person name="Zeng Q."/>
            <person name="Gargeya S."/>
            <person name="Alvarado L."/>
            <person name="Berlin A."/>
            <person name="Chapman S.B."/>
            <person name="Chen Z."/>
            <person name="Freedman E."/>
            <person name="Gellesch M."/>
            <person name="Goldberg J."/>
            <person name="Griggs A."/>
            <person name="Gujja S."/>
            <person name="Heilman E."/>
            <person name="Heiman D."/>
            <person name="Howarth C."/>
            <person name="Mehta T."/>
            <person name="Neiman D."/>
            <person name="Pearson M."/>
            <person name="Roberts A."/>
            <person name="Saif S."/>
            <person name="Shea T."/>
            <person name="Shenoy N."/>
            <person name="Sisk P."/>
            <person name="Stolte C."/>
            <person name="Sykes S."/>
            <person name="White J."/>
            <person name="Yandava C."/>
            <person name="Haas B."/>
            <person name="Nusbaum C."/>
            <person name="Birren B."/>
        </authorList>
    </citation>
    <scope>NUCLEOTIDE SEQUENCE</scope>
    <source>
        <strain evidence="8">ATCC 30864</strain>
    </source>
</reference>
<dbReference type="GO" id="GO:0005997">
    <property type="term" value="P:xylulose metabolic process"/>
    <property type="evidence" value="ECO:0007669"/>
    <property type="project" value="TreeGrafter"/>
</dbReference>
<dbReference type="STRING" id="595528.A0A0D2X4H8"/>
<dbReference type="PhylomeDB" id="A0A0D2X4H8"/>
<gene>
    <name evidence="7" type="ORF">CAOG_006456</name>
</gene>
<dbReference type="InterPro" id="IPR043129">
    <property type="entry name" value="ATPase_NBD"/>
</dbReference>
<feature type="domain" description="Carbohydrate kinase FGGY C-terminal" evidence="6">
    <location>
        <begin position="303"/>
        <end position="502"/>
    </location>
</feature>
<dbReference type="InterPro" id="IPR000577">
    <property type="entry name" value="Carb_kinase_FGGY"/>
</dbReference>
<evidence type="ECO:0000256" key="4">
    <source>
        <dbReference type="RuleBase" id="RU367058"/>
    </source>
</evidence>